<sequence length="295" mass="31658">MTASEPRWRVFLRPGWIALAAGVVLFAVLCFWVFAPWQLGKNGRTAERNDRVSRALEAPPAPLAELLRTGVGPQSEWRAVVVVGVYESDKQVLLRHRPVHGTAQGPQVLTPLRFDDGRTVLVDRGYLPQGATAAPPAPTGDVALKARLRLLERTPAGRPAIMTIDGSQQLEAIDASAIAPLVGAPLEPAYLQLDPGQPGALGALAEPDLDPGPYLSYGLQWLAFGVIALAALGYFGYSELRPTEGHEAEEPDRATAPRPAPPPNRAERKRQLRAALAGKAYEPAAAPSLADRYGR</sequence>
<protein>
    <recommendedName>
        <fullName evidence="6">SURF1-like protein</fullName>
    </recommendedName>
</protein>
<dbReference type="CDD" id="cd06662">
    <property type="entry name" value="SURF1"/>
    <property type="match status" value="1"/>
</dbReference>
<comment type="subcellular location">
    <subcellularLocation>
        <location evidence="6">Cell membrane</location>
        <topology evidence="6">Multi-pass membrane protein</topology>
    </subcellularLocation>
    <subcellularLocation>
        <location evidence="1">Membrane</location>
    </subcellularLocation>
</comment>
<gene>
    <name evidence="8" type="ORF">HMPREF9336_02080</name>
</gene>
<keyword evidence="5 6" id="KW-0472">Membrane</keyword>
<name>E5XRF8_SEGRC</name>
<organism evidence="8 9">
    <name type="scientific">Segniliparus rugosus (strain ATCC BAA-974 / DSM 45345 / CCUG 50838 / CIP 108380 / JCM 13579 / CDC 945)</name>
    <dbReference type="NCBI Taxonomy" id="679197"/>
    <lineage>
        <taxon>Bacteria</taxon>
        <taxon>Bacillati</taxon>
        <taxon>Actinomycetota</taxon>
        <taxon>Actinomycetes</taxon>
        <taxon>Mycobacteriales</taxon>
        <taxon>Segniliparaceae</taxon>
        <taxon>Segniliparus</taxon>
    </lineage>
</organism>
<reference evidence="8 9" key="1">
    <citation type="journal article" date="2011" name="Stand. Genomic Sci.">
        <title>High quality draft genome sequence of Segniliparus rugosus CDC 945(T)= (ATCC BAA-974(T)).</title>
        <authorList>
            <person name="Earl A.M."/>
            <person name="Desjardins C.A."/>
            <person name="Fitzgerald M.G."/>
            <person name="Arachchi H.M."/>
            <person name="Zeng Q."/>
            <person name="Mehta T."/>
            <person name="Griggs A."/>
            <person name="Birren B.W."/>
            <person name="Toney N.C."/>
            <person name="Carr J."/>
            <person name="Posey J."/>
            <person name="Butler W.R."/>
        </authorList>
    </citation>
    <scope>NUCLEOTIDE SEQUENCE [LARGE SCALE GENOMIC DNA]</scope>
    <source>
        <strain evidence="9">ATCC BAA-974 / DSM 45345 / CCUG 50838 / CIP 108380 / JCM 13579 / CDC 945</strain>
    </source>
</reference>
<comment type="similarity">
    <text evidence="2 6">Belongs to the SURF1 family.</text>
</comment>
<evidence type="ECO:0000256" key="6">
    <source>
        <dbReference type="RuleBase" id="RU363076"/>
    </source>
</evidence>
<comment type="caution">
    <text evidence="6">Lacks conserved residue(s) required for the propagation of feature annotation.</text>
</comment>
<comment type="caution">
    <text evidence="8">The sequence shown here is derived from an EMBL/GenBank/DDBJ whole genome shotgun (WGS) entry which is preliminary data.</text>
</comment>
<evidence type="ECO:0000256" key="7">
    <source>
        <dbReference type="SAM" id="MobiDB-lite"/>
    </source>
</evidence>
<keyword evidence="6" id="KW-1003">Cell membrane</keyword>
<feature type="region of interest" description="Disordered" evidence="7">
    <location>
        <begin position="243"/>
        <end position="273"/>
    </location>
</feature>
<dbReference type="eggNOG" id="COG3346">
    <property type="taxonomic scope" value="Bacteria"/>
</dbReference>
<accession>E5XRF8</accession>
<evidence type="ECO:0000256" key="2">
    <source>
        <dbReference type="ARBA" id="ARBA00007165"/>
    </source>
</evidence>
<feature type="compositionally biased region" description="Basic and acidic residues" evidence="7">
    <location>
        <begin position="243"/>
        <end position="255"/>
    </location>
</feature>
<dbReference type="Pfam" id="PF02104">
    <property type="entry name" value="SURF1"/>
    <property type="match status" value="1"/>
</dbReference>
<evidence type="ECO:0000256" key="3">
    <source>
        <dbReference type="ARBA" id="ARBA00022692"/>
    </source>
</evidence>
<evidence type="ECO:0000256" key="4">
    <source>
        <dbReference type="ARBA" id="ARBA00022989"/>
    </source>
</evidence>
<feature type="transmembrane region" description="Helical" evidence="6">
    <location>
        <begin position="16"/>
        <end position="35"/>
    </location>
</feature>
<evidence type="ECO:0000256" key="5">
    <source>
        <dbReference type="ARBA" id="ARBA00023136"/>
    </source>
</evidence>
<dbReference type="EMBL" id="ACZI02000002">
    <property type="protein sequence ID" value="EFV13060.1"/>
    <property type="molecule type" value="Genomic_DNA"/>
</dbReference>
<dbReference type="PANTHER" id="PTHR23427:SF2">
    <property type="entry name" value="SURFEIT LOCUS PROTEIN 1"/>
    <property type="match status" value="1"/>
</dbReference>
<dbReference type="PROSITE" id="PS50895">
    <property type="entry name" value="SURF1"/>
    <property type="match status" value="1"/>
</dbReference>
<proteinExistence type="inferred from homology"/>
<keyword evidence="3 6" id="KW-0812">Transmembrane</keyword>
<evidence type="ECO:0000313" key="9">
    <source>
        <dbReference type="Proteomes" id="UP000004816"/>
    </source>
</evidence>
<dbReference type="OrthoDB" id="9807214at2"/>
<dbReference type="AlphaFoldDB" id="E5XRF8"/>
<dbReference type="Proteomes" id="UP000004816">
    <property type="component" value="Unassembled WGS sequence"/>
</dbReference>
<dbReference type="PANTHER" id="PTHR23427">
    <property type="entry name" value="SURFEIT LOCUS PROTEIN"/>
    <property type="match status" value="1"/>
</dbReference>
<dbReference type="HOGENOM" id="CLU_047737_0_0_11"/>
<keyword evidence="4 6" id="KW-1133">Transmembrane helix</keyword>
<evidence type="ECO:0000313" key="8">
    <source>
        <dbReference type="EMBL" id="EFV13060.1"/>
    </source>
</evidence>
<dbReference type="STRING" id="679197.HMPREF9336_02080"/>
<keyword evidence="9" id="KW-1185">Reference proteome</keyword>
<dbReference type="RefSeq" id="WP_007470119.1">
    <property type="nucleotide sequence ID" value="NZ_KI391953.1"/>
</dbReference>
<dbReference type="InterPro" id="IPR002994">
    <property type="entry name" value="Surf1/Shy1"/>
</dbReference>
<evidence type="ECO:0000256" key="1">
    <source>
        <dbReference type="ARBA" id="ARBA00004370"/>
    </source>
</evidence>
<dbReference type="InterPro" id="IPR045214">
    <property type="entry name" value="Surf1/Surf4"/>
</dbReference>
<dbReference type="GO" id="GO:0005886">
    <property type="term" value="C:plasma membrane"/>
    <property type="evidence" value="ECO:0007669"/>
    <property type="project" value="UniProtKB-SubCell"/>
</dbReference>